<evidence type="ECO:0000313" key="4">
    <source>
        <dbReference type="EMBL" id="SCX03939.1"/>
    </source>
</evidence>
<dbReference type="InterPro" id="IPR007358">
    <property type="entry name" value="Nucleoid_associated_NdpA"/>
</dbReference>
<dbReference type="PANTHER" id="PTHR38772:SF1">
    <property type="entry name" value="NUCLEOID-ASSOCIATED PROTEIN YEJK"/>
    <property type="match status" value="1"/>
</dbReference>
<sequence length="333" mass="37623">MVDKVVQVAIHDLRRNETGNLDTVLGNAQLDVSETVVRVVNQIYAMYASKASKAHGRFSDDVTNYPAQTYVSDFHQSGYRAFSELTEKLMATLTVQARRKAATGGHVLFAHLERDKDTYLLVAIINDKLGALLTKEFDMADVNHLDLDGFRFAGRVNITAWRAKADRYIGFLKGKGDVAEYFKEFLGCDTTVQEISDTKTLIRILEQFADPSENNVKDKHEFLQRAYDICERHVQNSEPLDFEAFANELFPEKPDRLTSILGNPDLALGDGFVPSKRALSALVRFKAKTSDWTVEFDRSALATGKIVYDPDKKTITLYELPADLIEELDRERE</sequence>
<proteinExistence type="inferred from homology"/>
<dbReference type="AlphaFoldDB" id="A0A1R3T8G8"/>
<dbReference type="Pfam" id="PF04245">
    <property type="entry name" value="NA37"/>
    <property type="match status" value="1"/>
</dbReference>
<dbReference type="PANTHER" id="PTHR38772">
    <property type="match status" value="1"/>
</dbReference>
<organism evidence="4 5">
    <name type="scientific">Agrobacterium rosae</name>
    <dbReference type="NCBI Taxonomy" id="1972867"/>
    <lineage>
        <taxon>Bacteria</taxon>
        <taxon>Pseudomonadati</taxon>
        <taxon>Pseudomonadota</taxon>
        <taxon>Alphaproteobacteria</taxon>
        <taxon>Hyphomicrobiales</taxon>
        <taxon>Rhizobiaceae</taxon>
        <taxon>Rhizobium/Agrobacterium group</taxon>
        <taxon>Agrobacterium</taxon>
    </lineage>
</organism>
<evidence type="ECO:0000256" key="1">
    <source>
        <dbReference type="ARBA" id="ARBA00004496"/>
    </source>
</evidence>
<dbReference type="Proteomes" id="UP000187891">
    <property type="component" value="Unassembled WGS sequence"/>
</dbReference>
<reference evidence="5" key="1">
    <citation type="submission" date="2016-10" db="EMBL/GenBank/DDBJ databases">
        <authorList>
            <person name="Wibberg D."/>
        </authorList>
    </citation>
    <scope>NUCLEOTIDE SEQUENCE [LARGE SCALE GENOMIC DNA]</scope>
</reference>
<protein>
    <submittedName>
        <fullName evidence="4">Nucleoid-associated protein YejK</fullName>
    </submittedName>
</protein>
<accession>A0A1R3T8G8</accession>
<evidence type="ECO:0000256" key="2">
    <source>
        <dbReference type="ARBA" id="ARBA00009035"/>
    </source>
</evidence>
<comment type="similarity">
    <text evidence="2">Belongs to the YejK family.</text>
</comment>
<name>A0A1R3T8G8_9HYPH</name>
<keyword evidence="3" id="KW-0963">Cytoplasm</keyword>
<dbReference type="GO" id="GO:0005737">
    <property type="term" value="C:cytoplasm"/>
    <property type="evidence" value="ECO:0007669"/>
    <property type="project" value="UniProtKB-SubCell"/>
</dbReference>
<dbReference type="RefSeq" id="WP_077117427.1">
    <property type="nucleotide sequence ID" value="NZ_FMUE01000001.1"/>
</dbReference>
<evidence type="ECO:0000256" key="3">
    <source>
        <dbReference type="ARBA" id="ARBA00022490"/>
    </source>
</evidence>
<gene>
    <name evidence="4" type="primary">yejK</name>
    <name evidence="4" type="ORF">DSM25559_0371</name>
</gene>
<dbReference type="GO" id="GO:0009295">
    <property type="term" value="C:nucleoid"/>
    <property type="evidence" value="ECO:0007669"/>
    <property type="project" value="InterPro"/>
</dbReference>
<comment type="subcellular location">
    <subcellularLocation>
        <location evidence="1">Cytoplasm</location>
    </subcellularLocation>
</comment>
<dbReference type="EMBL" id="FMUE01000001">
    <property type="protein sequence ID" value="SCX03939.1"/>
    <property type="molecule type" value="Genomic_DNA"/>
</dbReference>
<evidence type="ECO:0000313" key="5">
    <source>
        <dbReference type="Proteomes" id="UP000187891"/>
    </source>
</evidence>